<dbReference type="KEGG" id="vg:54999430"/>
<sequence length="176" mass="19862">MRKMPVKDVSRVESEIDNEIEFIKDRLGMQLRVTQGTRQDAYKAAEVAISAAVEKMDKLLIAKFALRDLKAAFNIENGINERTLRIAMLTEQKQFMEQNMSRVGDVSTTTSYQDSKVRYVPGVSNESQDKVRADVRNLTRQIQRVKDSCAGINGNGKVELPEMVSNILVEFGFIDA</sequence>
<reference evidence="1 2" key="1">
    <citation type="submission" date="2018-07" db="EMBL/GenBank/DDBJ databases">
        <title>Sequencing of PG07.</title>
        <authorList>
            <person name="Ding T."/>
        </authorList>
    </citation>
    <scope>NUCLEOTIDE SEQUENCE [LARGE SCALE GENOMIC DNA]</scope>
</reference>
<dbReference type="RefSeq" id="YP_009808527.1">
    <property type="nucleotide sequence ID" value="NC_048041.1"/>
</dbReference>
<evidence type="ECO:0000313" key="1">
    <source>
        <dbReference type="EMBL" id="AXQ66705.1"/>
    </source>
</evidence>
<proteinExistence type="predicted"/>
<evidence type="ECO:0000313" key="2">
    <source>
        <dbReference type="Proteomes" id="UP000263435"/>
    </source>
</evidence>
<accession>A0A385E6W1</accession>
<dbReference type="GeneID" id="54999430"/>
<organism evidence="1 2">
    <name type="scientific">Vibrio phage vB_VpS_PG07</name>
    <dbReference type="NCBI Taxonomy" id="2301664"/>
    <lineage>
        <taxon>Viruses</taxon>
        <taxon>Duplodnaviria</taxon>
        <taxon>Heunggongvirae</taxon>
        <taxon>Uroviricota</taxon>
        <taxon>Caudoviricetes</taxon>
        <taxon>Demerecviridae</taxon>
        <taxon>Pogseptimavirus</taxon>
        <taxon>Pogseptimavirus PG07</taxon>
    </lineage>
</organism>
<keyword evidence="2" id="KW-1185">Reference proteome</keyword>
<name>A0A385E6W1_9CAUD</name>
<dbReference type="Proteomes" id="UP000263435">
    <property type="component" value="Segment"/>
</dbReference>
<protein>
    <submittedName>
        <fullName evidence="1">Uncharacterized protein</fullName>
    </submittedName>
</protein>
<dbReference type="EMBL" id="MH645904">
    <property type="protein sequence ID" value="AXQ66705.1"/>
    <property type="molecule type" value="Genomic_DNA"/>
</dbReference>